<dbReference type="PANTHER" id="PTHR24148:SF64">
    <property type="entry name" value="HETEROKARYON INCOMPATIBILITY DOMAIN-CONTAINING PROTEIN"/>
    <property type="match status" value="1"/>
</dbReference>
<comment type="caution">
    <text evidence="2">The sequence shown here is derived from an EMBL/GenBank/DDBJ whole genome shotgun (WGS) entry which is preliminary data.</text>
</comment>
<dbReference type="InterPro" id="IPR010730">
    <property type="entry name" value="HET"/>
</dbReference>
<dbReference type="EMBL" id="JAUIRO010000004">
    <property type="protein sequence ID" value="KAK0716873.1"/>
    <property type="molecule type" value="Genomic_DNA"/>
</dbReference>
<name>A0AA40AJ79_9PEZI</name>
<protein>
    <submittedName>
        <fullName evidence="2">Heterokaryon incompatibility protein-domain-containing protein</fullName>
    </submittedName>
</protein>
<dbReference type="RefSeq" id="XP_060295666.1">
    <property type="nucleotide sequence ID" value="XM_060439810.1"/>
</dbReference>
<proteinExistence type="predicted"/>
<dbReference type="Proteomes" id="UP001172101">
    <property type="component" value="Unassembled WGS sequence"/>
</dbReference>
<dbReference type="PANTHER" id="PTHR24148">
    <property type="entry name" value="ANKYRIN REPEAT DOMAIN-CONTAINING PROTEIN 39 HOMOLOG-RELATED"/>
    <property type="match status" value="1"/>
</dbReference>
<dbReference type="Pfam" id="PF06985">
    <property type="entry name" value="HET"/>
    <property type="match status" value="1"/>
</dbReference>
<organism evidence="2 3">
    <name type="scientific">Lasiosphaeria miniovina</name>
    <dbReference type="NCBI Taxonomy" id="1954250"/>
    <lineage>
        <taxon>Eukaryota</taxon>
        <taxon>Fungi</taxon>
        <taxon>Dikarya</taxon>
        <taxon>Ascomycota</taxon>
        <taxon>Pezizomycotina</taxon>
        <taxon>Sordariomycetes</taxon>
        <taxon>Sordariomycetidae</taxon>
        <taxon>Sordariales</taxon>
        <taxon>Lasiosphaeriaceae</taxon>
        <taxon>Lasiosphaeria</taxon>
    </lineage>
</organism>
<feature type="domain" description="Heterokaryon incompatibility" evidence="1">
    <location>
        <begin position="19"/>
        <end position="97"/>
    </location>
</feature>
<evidence type="ECO:0000313" key="2">
    <source>
        <dbReference type="EMBL" id="KAK0716873.1"/>
    </source>
</evidence>
<keyword evidence="3" id="KW-1185">Reference proteome</keyword>
<evidence type="ECO:0000259" key="1">
    <source>
        <dbReference type="Pfam" id="PF06985"/>
    </source>
</evidence>
<gene>
    <name evidence="2" type="ORF">B0T26DRAFT_675284</name>
</gene>
<dbReference type="AlphaFoldDB" id="A0AA40AJ79"/>
<accession>A0AA40AJ79</accession>
<dbReference type="InterPro" id="IPR052895">
    <property type="entry name" value="HetReg/Transcr_Mod"/>
</dbReference>
<evidence type="ECO:0000313" key="3">
    <source>
        <dbReference type="Proteomes" id="UP001172101"/>
    </source>
</evidence>
<sequence length="595" mass="66759">MNAWTRRLSCARLADRPHYNSLSYSWGTDKVEVDITINDNEFRVQRNLHTILQRLRQPEGSSPMVIWIDAICINQHHDPAAIAERSAQVQMMATIYSLFRLLGRGDDAKALEEYAADFTKNPEDLDYAFNLACFFYLLKDAGKKVNLAKYALPPFWGVDDSKALARYGIPATSEEFRKVYAHLFYSHALLRDVIVAQMAPSWRDFVWLIMSMQTKALAERRKRTLFDECVEFRDSEATVPLDKVFAIISFMAFLGMQLPMEIDYGQDTRDVFIQVSADHVLTSSGGSGFEPLAPLRFSREKNKYPNLPSWVVDWTSYPRLDNHRTRGLKTLPPGDAPWLQIDAAAGGSTLREGDVDPPTRLTVPRAFNASKGMRGTAPPSISGTRLGVSGIQIDTVEGVIDFADGPGVWTFVTEWLDCRPFTKDYRLAVLRTLSANMLQDKPLGGPDWEMVTVRPWWVKLCARAELAGEKQVEATVGKASRSLSELAGHMLPYWERGAAKSDDEAKVFDLLRLWVGDVLPGDTIYLLHQGATPFVLRPGTGTAFRVISECYVDGCMNGEAADVGPLPEYTMIKLAQLYSLELDFDNECTPLQFPA</sequence>
<dbReference type="GeneID" id="85323080"/>
<reference evidence="2" key="1">
    <citation type="submission" date="2023-06" db="EMBL/GenBank/DDBJ databases">
        <title>Genome-scale phylogeny and comparative genomics of the fungal order Sordariales.</title>
        <authorList>
            <consortium name="Lawrence Berkeley National Laboratory"/>
            <person name="Hensen N."/>
            <person name="Bonometti L."/>
            <person name="Westerberg I."/>
            <person name="Brannstrom I.O."/>
            <person name="Guillou S."/>
            <person name="Cros-Aarteil S."/>
            <person name="Calhoun S."/>
            <person name="Haridas S."/>
            <person name="Kuo A."/>
            <person name="Mondo S."/>
            <person name="Pangilinan J."/>
            <person name="Riley R."/>
            <person name="LaButti K."/>
            <person name="Andreopoulos B."/>
            <person name="Lipzen A."/>
            <person name="Chen C."/>
            <person name="Yanf M."/>
            <person name="Daum C."/>
            <person name="Ng V."/>
            <person name="Clum A."/>
            <person name="Steindorff A."/>
            <person name="Ohm R."/>
            <person name="Martin F."/>
            <person name="Silar P."/>
            <person name="Natvig D."/>
            <person name="Lalanne C."/>
            <person name="Gautier V."/>
            <person name="Ament-velasquez S.L."/>
            <person name="Kruys A."/>
            <person name="Hutchinson M.I."/>
            <person name="Powell A.J."/>
            <person name="Barry K."/>
            <person name="Miller A.N."/>
            <person name="Grigoriev I.V."/>
            <person name="Debuchy R."/>
            <person name="Gladieux P."/>
            <person name="Thoren M.H."/>
            <person name="Johannesson H."/>
        </authorList>
    </citation>
    <scope>NUCLEOTIDE SEQUENCE</scope>
    <source>
        <strain evidence="2">SMH2392-1A</strain>
    </source>
</reference>